<protein>
    <submittedName>
        <fullName evidence="1">Uncharacterized protein</fullName>
    </submittedName>
</protein>
<dbReference type="EMBL" id="SNRW01014085">
    <property type="protein sequence ID" value="KAA6371870.1"/>
    <property type="molecule type" value="Genomic_DNA"/>
</dbReference>
<evidence type="ECO:0000313" key="2">
    <source>
        <dbReference type="Proteomes" id="UP000324800"/>
    </source>
</evidence>
<name>A0A5J4UPD0_9EUKA</name>
<dbReference type="AlphaFoldDB" id="A0A5J4UPD0"/>
<sequence length="111" mass="12676">MDSEETVAGRSYRQQPTKKYTKTIKQSITLALKTLTSKQIIIESEDNKKTSKDPTTKSNLNKIVEIINQERQDHLTHQIPNKNQEIQTLQNPNVPLINVAAVVKGTSYYCY</sequence>
<organism evidence="1 2">
    <name type="scientific">Streblomastix strix</name>
    <dbReference type="NCBI Taxonomy" id="222440"/>
    <lineage>
        <taxon>Eukaryota</taxon>
        <taxon>Metamonada</taxon>
        <taxon>Preaxostyla</taxon>
        <taxon>Oxymonadida</taxon>
        <taxon>Streblomastigidae</taxon>
        <taxon>Streblomastix</taxon>
    </lineage>
</organism>
<reference evidence="1 2" key="1">
    <citation type="submission" date="2019-03" db="EMBL/GenBank/DDBJ databases">
        <title>Single cell metagenomics reveals metabolic interactions within the superorganism composed of flagellate Streblomastix strix and complex community of Bacteroidetes bacteria on its surface.</title>
        <authorList>
            <person name="Treitli S.C."/>
            <person name="Kolisko M."/>
            <person name="Husnik F."/>
            <person name="Keeling P."/>
            <person name="Hampl V."/>
        </authorList>
    </citation>
    <scope>NUCLEOTIDE SEQUENCE [LARGE SCALE GENOMIC DNA]</scope>
    <source>
        <strain evidence="1">ST1C</strain>
    </source>
</reference>
<evidence type="ECO:0000313" key="1">
    <source>
        <dbReference type="EMBL" id="KAA6371870.1"/>
    </source>
</evidence>
<accession>A0A5J4UPD0</accession>
<dbReference type="Proteomes" id="UP000324800">
    <property type="component" value="Unassembled WGS sequence"/>
</dbReference>
<proteinExistence type="predicted"/>
<comment type="caution">
    <text evidence="1">The sequence shown here is derived from an EMBL/GenBank/DDBJ whole genome shotgun (WGS) entry which is preliminary data.</text>
</comment>
<gene>
    <name evidence="1" type="ORF">EZS28_032601</name>
</gene>